<accession>A0A834P7D6</accession>
<name>A0A834P7D6_VESPE</name>
<feature type="transmembrane region" description="Helical" evidence="1">
    <location>
        <begin position="30"/>
        <end position="52"/>
    </location>
</feature>
<dbReference type="SUPFAM" id="SSF46966">
    <property type="entry name" value="Spectrin repeat"/>
    <property type="match status" value="1"/>
</dbReference>
<proteinExistence type="predicted"/>
<dbReference type="AlphaFoldDB" id="A0A834P7D6"/>
<keyword evidence="3" id="KW-1185">Reference proteome</keyword>
<feature type="transmembrane region" description="Helical" evidence="1">
    <location>
        <begin position="128"/>
        <end position="148"/>
    </location>
</feature>
<keyword evidence="1" id="KW-1133">Transmembrane helix</keyword>
<evidence type="ECO:0000313" key="2">
    <source>
        <dbReference type="EMBL" id="KAF7431504.1"/>
    </source>
</evidence>
<dbReference type="Gene3D" id="1.20.1250.20">
    <property type="entry name" value="MFS general substrate transporter like domains"/>
    <property type="match status" value="1"/>
</dbReference>
<dbReference type="CDD" id="cd06174">
    <property type="entry name" value="MFS"/>
    <property type="match status" value="1"/>
</dbReference>
<organism evidence="2 3">
    <name type="scientific">Vespula pensylvanica</name>
    <name type="common">Western yellow jacket</name>
    <name type="synonym">Wasp</name>
    <dbReference type="NCBI Taxonomy" id="30213"/>
    <lineage>
        <taxon>Eukaryota</taxon>
        <taxon>Metazoa</taxon>
        <taxon>Ecdysozoa</taxon>
        <taxon>Arthropoda</taxon>
        <taxon>Hexapoda</taxon>
        <taxon>Insecta</taxon>
        <taxon>Pterygota</taxon>
        <taxon>Neoptera</taxon>
        <taxon>Endopterygota</taxon>
        <taxon>Hymenoptera</taxon>
        <taxon>Apocrita</taxon>
        <taxon>Aculeata</taxon>
        <taxon>Vespoidea</taxon>
        <taxon>Vespidae</taxon>
        <taxon>Vespinae</taxon>
        <taxon>Vespula</taxon>
    </lineage>
</organism>
<dbReference type="SUPFAM" id="SSF103473">
    <property type="entry name" value="MFS general substrate transporter"/>
    <property type="match status" value="1"/>
</dbReference>
<sequence length="769" mass="87449">MSVLKHLYLDDIITSFPELGPTVQDGGYSWIILIGVFLIQMTIPSILSVYGIVLGYLTENKTGEFDLWDQKIILTPMLFIAFWSLADPWSKMIVDLSSVPRIIGLIGIALISIGVLASGYLATGGVGAYLASLSAGAVMGIGASFVLIQSQECLQKYFRIKLSVAFTIRNIALSLGYIIVPSLTHFLLMQVHLKIALLLITIIFIPTILGVALLRQPMSPKPSRYNLLLTTEDDSEVSAKYLSNVNMGVESTESNNLENSSCDRTEQIEDTNSSFAGNNEIYTYEDSEEDIFVNSTIKSNNKWKNQIQIFLYFRFWTVILTWVGIKSFSLFFWILLPYMFITKISSSQDYVAISIIAGFGTFLPNSITFLILQTAPQNRRLLFGIACWLGCSILVVLTYTTEYYVFVACALLGGISIGGLSVCQDSILCDIFGPRFIHQFHKVFSTVVGISLLSLCFVRNHRKAMKMSFSLSSLQPSSNSLERRKQVSMPLERPYNSLTKKRKDPKQMQCQRMWTNREDSKDDFWAAIRSNYDYIMDTNLIDSCKEANGELTWDETDVSTQSWSLKEVSCQFSELYSWLRVLQELVYSKEENLLDKSLRAAHMEELRRRAYRRKLFNEQAEKLVACTPALKDEVAWRVNHLNAKWELVEQIMAPVERTVSDEQDVSADFEHEVRCLRKWLREMESRLKPLSFHVDWTLAELEEKAMEHMINTIEMGLPQDLSLLVNCNLDKPLRFSISRRSLYLNVERVSEDSAVSTTHSVVGKISEKA</sequence>
<feature type="transmembrane region" description="Helical" evidence="1">
    <location>
        <begin position="381"/>
        <end position="397"/>
    </location>
</feature>
<comment type="caution">
    <text evidence="2">The sequence shown here is derived from an EMBL/GenBank/DDBJ whole genome shotgun (WGS) entry which is preliminary data.</text>
</comment>
<gene>
    <name evidence="2" type="ORF">H0235_004428</name>
</gene>
<feature type="transmembrane region" description="Helical" evidence="1">
    <location>
        <begin position="350"/>
        <end position="372"/>
    </location>
</feature>
<dbReference type="Pfam" id="PF07690">
    <property type="entry name" value="MFS_1"/>
    <property type="match status" value="1"/>
</dbReference>
<feature type="transmembrane region" description="Helical" evidence="1">
    <location>
        <begin position="192"/>
        <end position="214"/>
    </location>
</feature>
<dbReference type="InterPro" id="IPR036259">
    <property type="entry name" value="MFS_trans_sf"/>
</dbReference>
<feature type="transmembrane region" description="Helical" evidence="1">
    <location>
        <begin position="403"/>
        <end position="423"/>
    </location>
</feature>
<dbReference type="InterPro" id="IPR011701">
    <property type="entry name" value="MFS"/>
</dbReference>
<reference evidence="2" key="1">
    <citation type="journal article" date="2020" name="G3 (Bethesda)">
        <title>High-Quality Assemblies for Three Invasive Social Wasps from the &lt;i&gt;Vespula&lt;/i&gt; Genus.</title>
        <authorList>
            <person name="Harrop T.W.R."/>
            <person name="Guhlin J."/>
            <person name="McLaughlin G.M."/>
            <person name="Permina E."/>
            <person name="Stockwell P."/>
            <person name="Gilligan J."/>
            <person name="Le Lec M.F."/>
            <person name="Gruber M.A.M."/>
            <person name="Quinn O."/>
            <person name="Lovegrove M."/>
            <person name="Duncan E.J."/>
            <person name="Remnant E.J."/>
            <person name="Van Eeckhoven J."/>
            <person name="Graham B."/>
            <person name="Knapp R.A."/>
            <person name="Langford K.W."/>
            <person name="Kronenberg Z."/>
            <person name="Press M.O."/>
            <person name="Eacker S.M."/>
            <person name="Wilson-Rankin E.E."/>
            <person name="Purcell J."/>
            <person name="Lester P.J."/>
            <person name="Dearden P.K."/>
        </authorList>
    </citation>
    <scope>NUCLEOTIDE SEQUENCE</scope>
    <source>
        <strain evidence="2">Volc-1</strain>
    </source>
</reference>
<dbReference type="PANTHER" id="PTHR11360:SF284">
    <property type="entry name" value="EG:103B4.3 PROTEIN-RELATED"/>
    <property type="match status" value="1"/>
</dbReference>
<evidence type="ECO:0000256" key="1">
    <source>
        <dbReference type="SAM" id="Phobius"/>
    </source>
</evidence>
<keyword evidence="1" id="KW-0472">Membrane</keyword>
<keyword evidence="1" id="KW-0812">Transmembrane</keyword>
<feature type="transmembrane region" description="Helical" evidence="1">
    <location>
        <begin position="160"/>
        <end position="180"/>
    </location>
</feature>
<feature type="transmembrane region" description="Helical" evidence="1">
    <location>
        <begin position="443"/>
        <end position="460"/>
    </location>
</feature>
<dbReference type="GO" id="GO:0022857">
    <property type="term" value="F:transmembrane transporter activity"/>
    <property type="evidence" value="ECO:0007669"/>
    <property type="project" value="InterPro"/>
</dbReference>
<dbReference type="InterPro" id="IPR050327">
    <property type="entry name" value="Proton-linked_MCT"/>
</dbReference>
<evidence type="ECO:0000313" key="3">
    <source>
        <dbReference type="Proteomes" id="UP000600918"/>
    </source>
</evidence>
<protein>
    <submittedName>
        <fullName evidence="2">Uncharacterized protein</fullName>
    </submittedName>
</protein>
<dbReference type="PANTHER" id="PTHR11360">
    <property type="entry name" value="MONOCARBOXYLATE TRANSPORTER"/>
    <property type="match status" value="1"/>
</dbReference>
<dbReference type="EMBL" id="JACSDY010000003">
    <property type="protein sequence ID" value="KAF7431504.1"/>
    <property type="molecule type" value="Genomic_DNA"/>
</dbReference>
<feature type="transmembrane region" description="Helical" evidence="1">
    <location>
        <begin position="311"/>
        <end position="338"/>
    </location>
</feature>
<feature type="transmembrane region" description="Helical" evidence="1">
    <location>
        <begin position="102"/>
        <end position="122"/>
    </location>
</feature>
<dbReference type="Proteomes" id="UP000600918">
    <property type="component" value="Unassembled WGS sequence"/>
</dbReference>